<organism evidence="2 3">
    <name type="scientific">Georgenia soli</name>
    <dbReference type="NCBI Taxonomy" id="638953"/>
    <lineage>
        <taxon>Bacteria</taxon>
        <taxon>Bacillati</taxon>
        <taxon>Actinomycetota</taxon>
        <taxon>Actinomycetes</taxon>
        <taxon>Micrococcales</taxon>
        <taxon>Bogoriellaceae</taxon>
        <taxon>Georgenia</taxon>
    </lineage>
</organism>
<evidence type="ECO:0000313" key="2">
    <source>
        <dbReference type="EMBL" id="PFG41080.1"/>
    </source>
</evidence>
<keyword evidence="3" id="KW-1185">Reference proteome</keyword>
<evidence type="ECO:0000313" key="3">
    <source>
        <dbReference type="Proteomes" id="UP000222106"/>
    </source>
</evidence>
<keyword evidence="1" id="KW-0472">Membrane</keyword>
<name>A0A2A9ES38_9MICO</name>
<comment type="caution">
    <text evidence="2">The sequence shown here is derived from an EMBL/GenBank/DDBJ whole genome shotgun (WGS) entry which is preliminary data.</text>
</comment>
<dbReference type="Proteomes" id="UP000222106">
    <property type="component" value="Unassembled WGS sequence"/>
</dbReference>
<accession>A0A2A9ES38</accession>
<gene>
    <name evidence="2" type="ORF">ATJ97_3626</name>
</gene>
<dbReference type="RefSeq" id="WP_098484895.1">
    <property type="nucleotide sequence ID" value="NZ_PDJI01000004.1"/>
</dbReference>
<dbReference type="AlphaFoldDB" id="A0A2A9ES38"/>
<sequence>MTDPTAAMHVHTTPDGHHYLVDGPEETCPAAEHVKVGADDRGRTSGTARVAGRRRAPAVVEIATIALVTYAAVLGLIRIGSAVLGDGKK</sequence>
<keyword evidence="1" id="KW-0812">Transmembrane</keyword>
<keyword evidence="1" id="KW-1133">Transmembrane helix</keyword>
<reference evidence="2 3" key="1">
    <citation type="submission" date="2017-10" db="EMBL/GenBank/DDBJ databases">
        <title>Sequencing the genomes of 1000 actinobacteria strains.</title>
        <authorList>
            <person name="Klenk H.-P."/>
        </authorList>
    </citation>
    <scope>NUCLEOTIDE SEQUENCE [LARGE SCALE GENOMIC DNA]</scope>
    <source>
        <strain evidence="2 3">DSM 21838</strain>
    </source>
</reference>
<feature type="transmembrane region" description="Helical" evidence="1">
    <location>
        <begin position="58"/>
        <end position="79"/>
    </location>
</feature>
<proteinExistence type="predicted"/>
<protein>
    <submittedName>
        <fullName evidence="2">Uncharacterized protein</fullName>
    </submittedName>
</protein>
<dbReference type="EMBL" id="PDJI01000004">
    <property type="protein sequence ID" value="PFG41080.1"/>
    <property type="molecule type" value="Genomic_DNA"/>
</dbReference>
<evidence type="ECO:0000256" key="1">
    <source>
        <dbReference type="SAM" id="Phobius"/>
    </source>
</evidence>